<protein>
    <submittedName>
        <fullName evidence="2">Uncharacterized protein</fullName>
    </submittedName>
</protein>
<dbReference type="EMBL" id="BK057794">
    <property type="protein sequence ID" value="DAE92147.1"/>
    <property type="molecule type" value="Genomic_DNA"/>
</dbReference>
<organism evidence="2">
    <name type="scientific">Myoviridae sp. ct5xZ3</name>
    <dbReference type="NCBI Taxonomy" id="2827601"/>
    <lineage>
        <taxon>Viruses</taxon>
        <taxon>Duplodnaviria</taxon>
        <taxon>Heunggongvirae</taxon>
        <taxon>Uroviricota</taxon>
        <taxon>Caudoviricetes</taxon>
    </lineage>
</organism>
<evidence type="ECO:0000313" key="2">
    <source>
        <dbReference type="EMBL" id="DAE92147.1"/>
    </source>
</evidence>
<sequence length="213" mass="22236">MSAQTNYSYSTPKGVPGGKYDISDDIVNSRTNDEADGKMKFGLAVAVGSTPGTSVKVPVAGTTKEKIEGVTLHAENTEQDMNGKVVIKNGATLGVMTKGHVWGRTGEGAEPTYRDKAYVIVDGEDAGCFTHRSEAYTRYEQCESGAAGAKQIIANEGSVSGQQIKLESVTPVAPGYTPAVGDYVVSKQRHGATVDIGAVFGNASDDGIAVIEL</sequence>
<feature type="region of interest" description="Disordered" evidence="1">
    <location>
        <begin position="1"/>
        <end position="20"/>
    </location>
</feature>
<proteinExistence type="predicted"/>
<dbReference type="InterPro" id="IPR054438">
    <property type="entry name" value="Struct_cement_gp24/gp6"/>
</dbReference>
<dbReference type="Pfam" id="PF22758">
    <property type="entry name" value="Phage_cement"/>
    <property type="match status" value="1"/>
</dbReference>
<reference evidence="2" key="1">
    <citation type="journal article" date="2021" name="Proc. Natl. Acad. Sci. U.S.A.">
        <title>A Catalog of Tens of Thousands of Viruses from Human Metagenomes Reveals Hidden Associations with Chronic Diseases.</title>
        <authorList>
            <person name="Tisza M.J."/>
            <person name="Buck C.B."/>
        </authorList>
    </citation>
    <scope>NUCLEOTIDE SEQUENCE</scope>
    <source>
        <strain evidence="2">Ct5xZ3</strain>
    </source>
</reference>
<accession>A0A8S5RS06</accession>
<feature type="compositionally biased region" description="Polar residues" evidence="1">
    <location>
        <begin position="1"/>
        <end position="11"/>
    </location>
</feature>
<name>A0A8S5RS06_9CAUD</name>
<evidence type="ECO:0000256" key="1">
    <source>
        <dbReference type="SAM" id="MobiDB-lite"/>
    </source>
</evidence>